<evidence type="ECO:0008006" key="2">
    <source>
        <dbReference type="Google" id="ProtNLM"/>
    </source>
</evidence>
<reference evidence="1" key="1">
    <citation type="submission" date="2024-07" db="EMBL/GenBank/DDBJ databases">
        <authorList>
            <person name="Yu S.T."/>
        </authorList>
    </citation>
    <scope>NUCLEOTIDE SEQUENCE</scope>
    <source>
        <strain evidence="1">Y1</strain>
    </source>
</reference>
<name>A0AB39TWU4_9ACTN</name>
<dbReference type="RefSeq" id="WP_369185815.1">
    <property type="nucleotide sequence ID" value="NZ_CP163445.1"/>
</dbReference>
<accession>A0AB39TWU4</accession>
<dbReference type="Gene3D" id="3.90.550.10">
    <property type="entry name" value="Spore Coat Polysaccharide Biosynthesis Protein SpsA, Chain A"/>
    <property type="match status" value="1"/>
</dbReference>
<dbReference type="EMBL" id="CP163445">
    <property type="protein sequence ID" value="XDQ83773.1"/>
    <property type="molecule type" value="Genomic_DNA"/>
</dbReference>
<dbReference type="SUPFAM" id="SSF53448">
    <property type="entry name" value="Nucleotide-diphospho-sugar transferases"/>
    <property type="match status" value="1"/>
</dbReference>
<dbReference type="AlphaFoldDB" id="A0AB39TWU4"/>
<organism evidence="1">
    <name type="scientific">Streptomyces sp. Y1</name>
    <dbReference type="NCBI Taxonomy" id="3238634"/>
    <lineage>
        <taxon>Bacteria</taxon>
        <taxon>Bacillati</taxon>
        <taxon>Actinomycetota</taxon>
        <taxon>Actinomycetes</taxon>
        <taxon>Kitasatosporales</taxon>
        <taxon>Streptomycetaceae</taxon>
        <taxon>Streptomyces</taxon>
    </lineage>
</organism>
<gene>
    <name evidence="1" type="ORF">AB2U05_37345</name>
</gene>
<dbReference type="InterPro" id="IPR029044">
    <property type="entry name" value="Nucleotide-diphossugar_trans"/>
</dbReference>
<evidence type="ECO:0000313" key="1">
    <source>
        <dbReference type="EMBL" id="XDQ83773.1"/>
    </source>
</evidence>
<proteinExistence type="predicted"/>
<protein>
    <recommendedName>
        <fullName evidence="2">MobA-like NTP transferase domain-containing protein</fullName>
    </recommendedName>
</protein>
<sequence length="274" mass="28782">MKNSAIPVVIAAGGLGTRVAGWSQMLPKEFRPVEGQPGLLHVLEEVATGGAKRAVVVHHPYYAKFYAWPCHALSPDAHHHYQQAAGQAARRRPAAGLNVDFIGQHGRYADITSVLNGADHLRVEHLAFAFADNVDPTHTALADLLAVTDPDLPAVLTAPFDVAGAGCHGVVVCSGSGAVRTMSTLIEKPGPEAAARLANAYGSDNLRLLQERGRVTPMLLRHFAAASRMAPGHAEPKLALAIADYARHQVVQVVTGAPLVDLGAPEPSAAAEVV</sequence>